<dbReference type="GO" id="GO:0005840">
    <property type="term" value="C:ribosome"/>
    <property type="evidence" value="ECO:0007669"/>
    <property type="project" value="UniProtKB-KW"/>
</dbReference>
<dbReference type="GO" id="GO:1990904">
    <property type="term" value="C:ribonucleoprotein complex"/>
    <property type="evidence" value="ECO:0007669"/>
    <property type="project" value="UniProtKB-KW"/>
</dbReference>
<evidence type="ECO:0000256" key="4">
    <source>
        <dbReference type="ARBA" id="ARBA00023274"/>
    </source>
</evidence>
<sequence length="91" mass="10063">MPVTKTAKRALRSSKKKTVVNKLITSRLAAAVRLAKKKPTQDKIVKAISLADRAAKTNLIHKNKASRIKKALNKLLPKTKKKAAKVKPSKR</sequence>
<keyword evidence="3" id="KW-0689">Ribosomal protein</keyword>
<evidence type="ECO:0000256" key="5">
    <source>
        <dbReference type="ARBA" id="ARBA00035136"/>
    </source>
</evidence>
<dbReference type="InterPro" id="IPR002583">
    <property type="entry name" value="Ribosomal_bS20"/>
</dbReference>
<protein>
    <recommendedName>
        <fullName evidence="5">Small ribosomal subunit protein bS20</fullName>
    </recommendedName>
    <alternativeName>
        <fullName evidence="6">30S ribosomal protein S20</fullName>
    </alternativeName>
</protein>
<organism evidence="7 8">
    <name type="scientific">Candidatus Woesebacteria bacterium RIFOXYA1_FULL_48_16</name>
    <dbReference type="NCBI Taxonomy" id="1802535"/>
    <lineage>
        <taxon>Bacteria</taxon>
        <taxon>Candidatus Woeseibacteriota</taxon>
    </lineage>
</organism>
<evidence type="ECO:0000256" key="6">
    <source>
        <dbReference type="ARBA" id="ARBA00035343"/>
    </source>
</evidence>
<evidence type="ECO:0000256" key="3">
    <source>
        <dbReference type="ARBA" id="ARBA00022980"/>
    </source>
</evidence>
<dbReference type="EMBL" id="MGHV01000042">
    <property type="protein sequence ID" value="OGM78054.1"/>
    <property type="molecule type" value="Genomic_DNA"/>
</dbReference>
<dbReference type="Gene3D" id="1.20.58.110">
    <property type="entry name" value="Ribosomal protein S20"/>
    <property type="match status" value="1"/>
</dbReference>
<comment type="caution">
    <text evidence="7">The sequence shown here is derived from an EMBL/GenBank/DDBJ whole genome shotgun (WGS) entry which is preliminary data.</text>
</comment>
<proteinExistence type="predicted"/>
<keyword evidence="2" id="KW-0694">RNA-binding</keyword>
<name>A0A1F8CP25_9BACT</name>
<gene>
    <name evidence="7" type="ORF">A2197_01015</name>
</gene>
<dbReference type="GO" id="GO:0019843">
    <property type="term" value="F:rRNA binding"/>
    <property type="evidence" value="ECO:0007669"/>
    <property type="project" value="UniProtKB-KW"/>
</dbReference>
<evidence type="ECO:0000256" key="1">
    <source>
        <dbReference type="ARBA" id="ARBA00022730"/>
    </source>
</evidence>
<evidence type="ECO:0000313" key="7">
    <source>
        <dbReference type="EMBL" id="OGM78054.1"/>
    </source>
</evidence>
<keyword evidence="1" id="KW-0699">rRNA-binding</keyword>
<accession>A0A1F8CP25</accession>
<dbReference type="Proteomes" id="UP000178430">
    <property type="component" value="Unassembled WGS sequence"/>
</dbReference>
<keyword evidence="4" id="KW-0687">Ribonucleoprotein</keyword>
<dbReference type="GO" id="GO:0006412">
    <property type="term" value="P:translation"/>
    <property type="evidence" value="ECO:0007669"/>
    <property type="project" value="InterPro"/>
</dbReference>
<dbReference type="AlphaFoldDB" id="A0A1F8CP25"/>
<dbReference type="GO" id="GO:0003735">
    <property type="term" value="F:structural constituent of ribosome"/>
    <property type="evidence" value="ECO:0007669"/>
    <property type="project" value="InterPro"/>
</dbReference>
<dbReference type="NCBIfam" id="TIGR00029">
    <property type="entry name" value="S20"/>
    <property type="match status" value="1"/>
</dbReference>
<evidence type="ECO:0000256" key="2">
    <source>
        <dbReference type="ARBA" id="ARBA00022884"/>
    </source>
</evidence>
<dbReference type="SUPFAM" id="SSF46992">
    <property type="entry name" value="Ribosomal protein S20"/>
    <property type="match status" value="1"/>
</dbReference>
<dbReference type="InterPro" id="IPR036510">
    <property type="entry name" value="Ribosomal_bS20_sf"/>
</dbReference>
<evidence type="ECO:0000313" key="8">
    <source>
        <dbReference type="Proteomes" id="UP000178430"/>
    </source>
</evidence>
<reference evidence="7 8" key="1">
    <citation type="journal article" date="2016" name="Nat. Commun.">
        <title>Thousands of microbial genomes shed light on interconnected biogeochemical processes in an aquifer system.</title>
        <authorList>
            <person name="Anantharaman K."/>
            <person name="Brown C.T."/>
            <person name="Hug L.A."/>
            <person name="Sharon I."/>
            <person name="Castelle C.J."/>
            <person name="Probst A.J."/>
            <person name="Thomas B.C."/>
            <person name="Singh A."/>
            <person name="Wilkins M.J."/>
            <person name="Karaoz U."/>
            <person name="Brodie E.L."/>
            <person name="Williams K.H."/>
            <person name="Hubbard S.S."/>
            <person name="Banfield J.F."/>
        </authorList>
    </citation>
    <scope>NUCLEOTIDE SEQUENCE [LARGE SCALE GENOMIC DNA]</scope>
</reference>